<evidence type="ECO:0000313" key="1">
    <source>
        <dbReference type="EMBL" id="KAK8955953.1"/>
    </source>
</evidence>
<dbReference type="EMBL" id="JBBWWR010000013">
    <property type="protein sequence ID" value="KAK8955953.1"/>
    <property type="molecule type" value="Genomic_DNA"/>
</dbReference>
<comment type="caution">
    <text evidence="1">The sequence shown here is derived from an EMBL/GenBank/DDBJ whole genome shotgun (WGS) entry which is preliminary data.</text>
</comment>
<name>A0ABR2M0F3_9ASPA</name>
<organism evidence="1 2">
    <name type="scientific">Platanthera guangdongensis</name>
    <dbReference type="NCBI Taxonomy" id="2320717"/>
    <lineage>
        <taxon>Eukaryota</taxon>
        <taxon>Viridiplantae</taxon>
        <taxon>Streptophyta</taxon>
        <taxon>Embryophyta</taxon>
        <taxon>Tracheophyta</taxon>
        <taxon>Spermatophyta</taxon>
        <taxon>Magnoliopsida</taxon>
        <taxon>Liliopsida</taxon>
        <taxon>Asparagales</taxon>
        <taxon>Orchidaceae</taxon>
        <taxon>Orchidoideae</taxon>
        <taxon>Orchideae</taxon>
        <taxon>Orchidinae</taxon>
        <taxon>Platanthera</taxon>
    </lineage>
</organism>
<gene>
    <name evidence="1" type="ORF">KSP40_PGU007747</name>
</gene>
<proteinExistence type="predicted"/>
<reference evidence="1 2" key="1">
    <citation type="journal article" date="2022" name="Nat. Plants">
        <title>Genomes of leafy and leafless Platanthera orchids illuminate the evolution of mycoheterotrophy.</title>
        <authorList>
            <person name="Li M.H."/>
            <person name="Liu K.W."/>
            <person name="Li Z."/>
            <person name="Lu H.C."/>
            <person name="Ye Q.L."/>
            <person name="Zhang D."/>
            <person name="Wang J.Y."/>
            <person name="Li Y.F."/>
            <person name="Zhong Z.M."/>
            <person name="Liu X."/>
            <person name="Yu X."/>
            <person name="Liu D.K."/>
            <person name="Tu X.D."/>
            <person name="Liu B."/>
            <person name="Hao Y."/>
            <person name="Liao X.Y."/>
            <person name="Jiang Y.T."/>
            <person name="Sun W.H."/>
            <person name="Chen J."/>
            <person name="Chen Y.Q."/>
            <person name="Ai Y."/>
            <person name="Zhai J.W."/>
            <person name="Wu S.S."/>
            <person name="Zhou Z."/>
            <person name="Hsiao Y.Y."/>
            <person name="Wu W.L."/>
            <person name="Chen Y.Y."/>
            <person name="Lin Y.F."/>
            <person name="Hsu J.L."/>
            <person name="Li C.Y."/>
            <person name="Wang Z.W."/>
            <person name="Zhao X."/>
            <person name="Zhong W.Y."/>
            <person name="Ma X.K."/>
            <person name="Ma L."/>
            <person name="Huang J."/>
            <person name="Chen G.Z."/>
            <person name="Huang M.Z."/>
            <person name="Huang L."/>
            <person name="Peng D.H."/>
            <person name="Luo Y.B."/>
            <person name="Zou S.Q."/>
            <person name="Chen S.P."/>
            <person name="Lan S."/>
            <person name="Tsai W.C."/>
            <person name="Van de Peer Y."/>
            <person name="Liu Z.J."/>
        </authorList>
    </citation>
    <scope>NUCLEOTIDE SEQUENCE [LARGE SCALE GENOMIC DNA]</scope>
    <source>
        <strain evidence="1">Lor288</strain>
    </source>
</reference>
<accession>A0ABR2M0F3</accession>
<evidence type="ECO:0000313" key="2">
    <source>
        <dbReference type="Proteomes" id="UP001412067"/>
    </source>
</evidence>
<keyword evidence="2" id="KW-1185">Reference proteome</keyword>
<sequence length="130" mass="14848">MYLLRFSMSNILFWNYWGARKKGTCNYLRDLILQHKLGLVGLLDTKVVDILHAKVDRLAGRGWNFFHQPAAGKAGVFWCSGRLLKLGLRCWMRGRNGWWDGLSSQASPACLSLLSTVIRICTFVRQFGLL</sequence>
<protein>
    <submittedName>
        <fullName evidence="1">Uncharacterized protein</fullName>
    </submittedName>
</protein>
<dbReference type="Proteomes" id="UP001412067">
    <property type="component" value="Unassembled WGS sequence"/>
</dbReference>